<dbReference type="InterPro" id="IPR038081">
    <property type="entry name" value="CalX-like_sf"/>
</dbReference>
<dbReference type="InterPro" id="IPR018511">
    <property type="entry name" value="Hemolysin-typ_Ca-bd_CS"/>
</dbReference>
<name>A0A1I5R7K4_9GAMM</name>
<dbReference type="PANTHER" id="PTHR46682">
    <property type="entry name" value="ADHESION G-PROTEIN COUPLED RECEPTOR V1"/>
    <property type="match status" value="1"/>
</dbReference>
<reference evidence="6 7" key="1">
    <citation type="submission" date="2016-10" db="EMBL/GenBank/DDBJ databases">
        <authorList>
            <person name="de Groot N.N."/>
        </authorList>
    </citation>
    <scope>NUCLEOTIDE SEQUENCE [LARGE SCALE GENOMIC DNA]</scope>
    <source>
        <strain evidence="6 7">CCUG 59231</strain>
    </source>
</reference>
<feature type="region of interest" description="Disordered" evidence="4">
    <location>
        <begin position="220"/>
        <end position="256"/>
    </location>
</feature>
<dbReference type="STRING" id="658457.SAMN05216601_114101"/>
<dbReference type="RefSeq" id="WP_074941255.1">
    <property type="nucleotide sequence ID" value="NZ_FOWP01000014.1"/>
</dbReference>
<dbReference type="PANTHER" id="PTHR46682:SF1">
    <property type="entry name" value="ADHESION G-PROTEIN COUPLED RECEPTOR V1"/>
    <property type="match status" value="1"/>
</dbReference>
<keyword evidence="1" id="KW-0732">Signal</keyword>
<dbReference type="GO" id="GO:0016020">
    <property type="term" value="C:membrane"/>
    <property type="evidence" value="ECO:0007669"/>
    <property type="project" value="InterPro"/>
</dbReference>
<dbReference type="SUPFAM" id="SSF141072">
    <property type="entry name" value="CalX-like"/>
    <property type="match status" value="39"/>
</dbReference>
<keyword evidence="3" id="KW-0106">Calcium</keyword>
<gene>
    <name evidence="6" type="ORF">SAMN05216601_114101</name>
</gene>
<dbReference type="Pfam" id="PF00353">
    <property type="entry name" value="HemolysinCabind"/>
    <property type="match status" value="2"/>
</dbReference>
<evidence type="ECO:0000256" key="1">
    <source>
        <dbReference type="ARBA" id="ARBA00022729"/>
    </source>
</evidence>
<dbReference type="SUPFAM" id="SSF51120">
    <property type="entry name" value="beta-Roll"/>
    <property type="match status" value="1"/>
</dbReference>
<organism evidence="6 7">
    <name type="scientific">Ectopseudomonas composti</name>
    <dbReference type="NCBI Taxonomy" id="658457"/>
    <lineage>
        <taxon>Bacteria</taxon>
        <taxon>Pseudomonadati</taxon>
        <taxon>Pseudomonadota</taxon>
        <taxon>Gammaproteobacteria</taxon>
        <taxon>Pseudomonadales</taxon>
        <taxon>Pseudomonadaceae</taxon>
        <taxon>Ectopseudomonas</taxon>
    </lineage>
</organism>
<evidence type="ECO:0000256" key="4">
    <source>
        <dbReference type="SAM" id="MobiDB-lite"/>
    </source>
</evidence>
<dbReference type="Gene3D" id="2.60.40.2030">
    <property type="match status" value="39"/>
</dbReference>
<dbReference type="Pfam" id="PF03160">
    <property type="entry name" value="Calx-beta"/>
    <property type="match status" value="32"/>
</dbReference>
<dbReference type="PRINTS" id="PR00313">
    <property type="entry name" value="CABNDNGRPT"/>
</dbReference>
<dbReference type="OrthoDB" id="5242130at2"/>
<dbReference type="GO" id="GO:0019082">
    <property type="term" value="P:viral protein processing"/>
    <property type="evidence" value="ECO:0007669"/>
    <property type="project" value="InterPro"/>
</dbReference>
<feature type="domain" description="Peptidase C30" evidence="5">
    <location>
        <begin position="1"/>
        <end position="53"/>
    </location>
</feature>
<dbReference type="GO" id="GO:0005509">
    <property type="term" value="F:calcium ion binding"/>
    <property type="evidence" value="ECO:0007669"/>
    <property type="project" value="InterPro"/>
</dbReference>
<protein>
    <submittedName>
        <fullName evidence="6">Calx-beta domain-containing protein</fullName>
    </submittedName>
</protein>
<dbReference type="InterPro" id="IPR008740">
    <property type="entry name" value="Peptidase_C30_CoV"/>
</dbReference>
<sequence>MAELTSAQIDTLVRAVQVVTDFLNGRAPDGIDSLEQALAAMSQMLHAAGIPVQLVESLRQSIAEQARAAQAQPEAVEAFSWVQSWLANADIEVQRLDEGSTSAPLDVLAPIVEAAPSISAPAPFDSTHRPEITGLLGQDIDRSDVATQPERTQLTGDLSGSGVLPPGVPPELAVLNLDGFGPGLLGGVTSGIGPGGASQGTGGVAGGGLGVFPNFRDDSGIGSSLSAGTDRGLPTDTGGNENTPPTGSSQPAPVLSVRGGGDVVEGDDGDTMVLVFTVSRTSATGAAQVQWTLNGLDPALFGGSLPSGALVFADGQIEQQIRIEVPGDYLAQGDRTAVVSLSSPSAGSQLGQSSASVQILDNDATVSIQATRLQVLEGDEGEQQLLTFVVTRSNGRAQATIDWAASGLDEADIGGQLPSGTLTFGVGEVSKTISIPLLGDRVVEPNEVLQVSLSNPSSNLTIVTADATTTVLNDDGLVSIRANQAQIVEGDTGTTTTISFTVTRTDSLSSGSVRWSVSGVDAEDLIEGIDGGLLHFAAGETSRDIVLTVRGDREVEDDKTLTVSLQSEQSNLRVSGGSASTVILNDDTGVSLRGVTMDVMEGGQGQQTAITFMVTRSELLDQSLSIDWRFVRVGTHAADANDFIAGQNLLNLADGMPSGGVTFAPNETQKLVTVWVKGDNLAEMDETFGIVLHNPPAGVQIINGEAYGTIRTDESVYSIEALTPSTVEGNGAGGVQAFIVTRTGNISSAGQIGYQIAGYGELPTDINDFAADEPMSGTVQFAAGESSKVIYVRLNGDTQIEGTESYTVSLQAQDANSQIDVGAALASIDSDDQAVSIVARNANVREGTTSTTPLEFVVTRTGELSLSGTVQWHVQGFGSNPVDAADFGGTWPSGTVEFAPGQSSAVIRFSATPDSHYEPTEGLQVVISSTTPGMTVIQDRANGSLINDDARLILDETGLVAAEGNSDTPRSLNFTVQRQGDLTQSVSVDWSLLFGSDANAANAADFIAGTAFNGTLEFGRGVQSLVVTLPLSPDNLVELDETFQVVLSNPSPGAEISVGSANGLIRNDDVVFNLLSQADSLEGSGGSHELRYVVERSGDLTGSDTITWSLAPGAVNGVDGSDFVGGVLPSGTLVFAAGVDRLEIVLHIATDSQLEADESFVLSLGAPNPGATVGNGSVNGLLLNDDQQFAIQAQTTSVAEGGDGQIAQLNFLVNRTGYLSGTGSVAWRVVGEGGNPVDGADFVGGVLPSGTLDFTSGQTSQTITLQVAGDYRLEANEGLRVELYNPSTGASLGNSSASATITNDDTGLAIATTRSGLVEGDSGSVIHEFTVTRSGVTTGTTSVDWSLSDEVDAADFVGGALPSGTVTFGPGETSKVIQIAVRGDRDVEGDESFTVTLGNASGHADILVGEAQGSIVSDDIGISIQAEHAVVDEGAAGETQVLRFTVTRSGDLSGPVSVTWAASGLQADDFVLGTALNGLVEFAAGETSKVIELTLLGDAVLESDETLTLTLGNPVSNPAHGQTQLLTDTASTLVRNDDLALSIGADQASATESDAGQERSFTFTVTRTGDLRATSVDWKVAVGQGVDAASLADFVVGQDALGANAGLPSGTVSFAEGQTSVQITVRVAGDGHIELDESFSVELQARDGNTELTVASAETRIDNDDMGFSITPLAADKAEGNSGTTAFTFTVTRAGDLGSAALVDWSLSGIANAADFAASSGTLSFAAGEASLTLTIQVNGDLQVEADETFTVTLNNARLEDGTPQAVVDGTADGVIRNDDQGFSVNAEQASISEGNSGSKTVIYTIVRSGDLSGSATVDYQVTGSNGGDAADTIGGLPAGSLTFAPGQSERTVSFVLRGDTRVEADEAFTLTLSNPSAGILIKPSDSTLVTNDDTNFSISAPAAQNEGATGDVTEFTFTVTRSGVTTGTGSVQWRLDPATGINATDFQGSQDTLGNNAGLPSGTVSFAAGQTSQTITIRVRGDNTVENNESLQVSLFNPTGGTIEAGEGTASTQIVNDDASFSIAANAATQAEGNSGERDVVFTVTRSGSLSGARDMTWTLSGGLNASDLGVGQASSGTLSFADGQSTATVVIRVRGDSNVEDDEAVTVTLSNPSANASIGTASATTTLTNDDASLSISPLSADKGEGNSGYVEFTFTVTRAGYTNQVSTVDWRVDPSVANSVSGADFFASQAAGVLRDVDGIPYGTVTFAVGETSKTITLRVAGDSQLESNETLRVLLENASPGNEIATASADGVVRNDDAELSITGTLSRSEGDAGHGTSAFFEYTVTRTGNLNQTSTVDWAVQHVDTNYLDFTNGSVNFNPSGTLTFAANEVTKTFRVYAYGDTGVGSIEGNERFNLVLSNPSGGTSIGSSGSVQSTITNDDTLVTIEWAQARQAEKIDGENTTYTITLTRSGDTAKASSLSWNVSGHDVVDYNNGRWEYSADGADFVGGTLPSGTVSFASGETSKTVTITVRGDNVVEDDQWFKVQFNNVSGIDELRAPQTGSQNIYTADQTLQNGTSASTVYLFGEIQRDEAEFYIQDTPTTGRNRLEGDTVADGGSASDGYIEHTFAVYRTISTAGPAWVDWAVQTSVGSYASISADDFWNGTIPSGRLEFADGESVKYVTIRTQVDDLGEYDEAFRLYLNQASPGSSIQPGSTASPPNGAINNHVVLQNDDTRFDVSGERIAEGDELVFTITRAGDQRGSDSVDWEIVLGGSEASNESNNVRNDWYKLDPSDLDMDAILANNPDLSWNAATRTLSGSFTFVDGELTKTVTLYTVNDTLTETWREEVQMVLSNPQNLDGDIETPALGYNQGGWVLNDEPAALLGVTSSTSEVYEGNTGTTSVTFTITRTAQPGGSVDYASSVAWQIVGNNINGGGNGGAQVSGYGGNTVWSYSPYTNTTYGVVSFAAGETSKQVTVTFPGDTVIEPDTLLNFSLISPSDAYNNTFIASQYRDEYGPTGLDPAQNSASTTLKNDDIRLWVGYFGNADPVASGYEGQPLNFTIVRNGRMDNELTIGYTLTNGSTSSADFVSMNGTFTLPAGVSSYNVSLLDLLKADGIIENTEGFTLRLNAPADSTGSTVRFGSDGWSASSATSMNVTGTLLESDTRYTATPTVASQSEADAGQTTTYSLTVSRTGYTGVGSVKWRVEGVGANPADAADFSGGVLPSGTLSFANGVMTGNINIVVRGDGQVENNEGFRVVFYEETLNSAGIVNRPVTGQNSADLTIVNDDTGISIADASITETDANQTLTFTVTRSGVISGTSSMNWSLLHDTTNAADFTGATSGTLNFAANQTTAQITVTVVGDVTPEQVENFRIVLGNLSSDISDPIRTSATGTIRNDDSSFSIVAGPAAQEGQAQTFVISRSHDTVQSQTINWQILLNGSANAADLIGQAMSGSVVFAPGELTKTISVQSSQDAVAEADETYSVQITLGAGTTGDTLTQATAEGTILNDDAAFNIVAGQTELAEGHSGTTAFTFTVQRSGDTSGSASVNWRLGSALAGVADFATADQIGDNSGLPSGSLTFADGESSKTITVLVNGDTLVEGDEAFQVVLGNPVGAQIQTGSASSTIVNDDASISIAATDASKAEGNSGTTAFTFTITRSGSLDQPKTVDWAVVGRGAHPVDGADFEFGSLPSGSLVLPAGQASVTLIINVRGDVLAEHDEGFSVVLSNPASGLVIDQASADGLIIADDVVIDVTAPAAQAEGDDGQTTWFDFVLTRSGKLSGTETINWSVAGIGANPASADDFLQTSGSVTFTAGQEQLTIRVPVRGDYSGEANEDFRLSLNSTDGVVFTQATADATIVNDDVSLTIVATDARHVEGHDGLQTVYTFTVSRSGNLELATSVDWSLQGLADAADFLGGVLPSGTLSFASGDANSQTISITVIGDRLVEPDETFQVVLGNASAGSDIKVGSATGTIVSDDVHWDISVTATPVEGDSGATGYQFLVTRTGSGLATTLAWSVAGSGANPASADDFFGGQLPFGDLTFAEGQMSQTITVWVAGDNQLEPDEGFTVSLQAPSDSLSHSFANQQVDAVIRNDDDVFAIAPRAADAAEGTSLTFTVTRTGSTEGTSTVNWRINHGDTDVSDFFASSGTLTFADGQSEMVLTIPVRSDRDVEIDEHFSVELYQPGAGSTIDASAGSAAGIIRNDDIDLTLASVVAQVHEGDNGTPGRLHFTVTRSGDTSDETSVDWQVQAGSATAADFPGGVLPSGSVVFAAGETHKDIYIDVLGDGLDEGDESFTLHLSNPTGNADIVGNDQIGTIVNDDDSLALSVVTRELVEGDSGLTLFTFRIDRIGSAVGTASVDWRAAGIGPHPLSDAEFAALTGTVHFADGETSKTFTVAVLSDELGEEDESFAVQLENPSYGSTITTGPVSAVVLNDDPVLWISADAATVVEGSDGLQTPVTFTVTRGGDLSGPASVLWEVVPSGANPVNAEDFGGVYVSGVVAFGVGETSKTITVWVDTDTLGEQDETFSVVLSDAEGATILTGEASVTILNDDRGLSIAVLGSDSLREGDTGEVTEFVYRVERVGDSSGSVSVDWSLRGNGIYPANAGSFVGGVLPSGSLVFADGETYKDIVIRVQGDDVLGPDQGFEVVLSDPQGIDLINDRASGTILNDDNQFAIRVVDSVLAEGNGGATTVFRFTVTRSGDTTSGASIDWSVAGSGAAPADGADFVGGVLPTGTLHFAAGETSKVLEIAVNGDDIGESDEQFTVQLSSSGGGSSVNPLQGSARATIQSDDVALTVLALDNSRLEGAPGTTTPLTYRILRAGPDDVALTVHYSIVGAVDANDFTIPLTGTITLAAGVSEMIFNLPIRGDSLREGDESFDLTFTHPAIAGGATTLGGTIRDDDLGLAISGPDSLVEGDSGLQTVTYQVTRNPTASAETFYWSVTPGAGQGVDADDFGGTLPSGSVTFAAGSTTASFSFQVSGDRAVEADELMSIVLRATANSPYVLVSKDVVLRNDDQAGADDDLLTGTSGADNLSGLGGNDQLFGGAGSDVLNGGDGDDLLVGGAGADVLIGGAGADRFHYMSPSDGMDAILDFEAGVDHLTFDPTAFGGLNGLSSVSQAFTGDIMQTLAQLAGQGNADVYRVSFAPGQFQFGTGNNGHLDELEAAITGNGQHSGAAFFLISNGDVTRLYYDADTSGGTDGSGLVALAELANQPDAHSLPQDIIQPYTV</sequence>
<keyword evidence="2" id="KW-0677">Repeat</keyword>
<dbReference type="PROSITE" id="PS51442">
    <property type="entry name" value="M_PRO"/>
    <property type="match status" value="1"/>
</dbReference>
<dbReference type="PROSITE" id="PS00330">
    <property type="entry name" value="HEMOLYSIN_CALCIUM"/>
    <property type="match status" value="3"/>
</dbReference>
<dbReference type="Proteomes" id="UP000182400">
    <property type="component" value="Unassembled WGS sequence"/>
</dbReference>
<accession>A0A1I5R7K4</accession>
<evidence type="ECO:0000313" key="6">
    <source>
        <dbReference type="EMBL" id="SFP54514.1"/>
    </source>
</evidence>
<dbReference type="EMBL" id="FOWP01000014">
    <property type="protein sequence ID" value="SFP54514.1"/>
    <property type="molecule type" value="Genomic_DNA"/>
</dbReference>
<evidence type="ECO:0000256" key="2">
    <source>
        <dbReference type="ARBA" id="ARBA00022737"/>
    </source>
</evidence>
<dbReference type="GO" id="GO:0008233">
    <property type="term" value="F:peptidase activity"/>
    <property type="evidence" value="ECO:0007669"/>
    <property type="project" value="InterPro"/>
</dbReference>
<dbReference type="InterPro" id="IPR011049">
    <property type="entry name" value="Serralysin-like_metalloprot_C"/>
</dbReference>
<dbReference type="GO" id="GO:0004930">
    <property type="term" value="F:G protein-coupled receptor activity"/>
    <property type="evidence" value="ECO:0007669"/>
    <property type="project" value="InterPro"/>
</dbReference>
<dbReference type="InterPro" id="IPR001343">
    <property type="entry name" value="Hemolysn_Ca-bd"/>
</dbReference>
<feature type="compositionally biased region" description="Polar residues" evidence="4">
    <location>
        <begin position="237"/>
        <end position="251"/>
    </location>
</feature>
<evidence type="ECO:0000256" key="3">
    <source>
        <dbReference type="ARBA" id="ARBA00022837"/>
    </source>
</evidence>
<dbReference type="SMART" id="SM00237">
    <property type="entry name" value="Calx_beta"/>
    <property type="match status" value="24"/>
</dbReference>
<proteinExistence type="predicted"/>
<evidence type="ECO:0000259" key="5">
    <source>
        <dbReference type="PROSITE" id="PS51442"/>
    </source>
</evidence>
<dbReference type="InterPro" id="IPR003644">
    <property type="entry name" value="Calx_beta"/>
</dbReference>
<evidence type="ECO:0000313" key="7">
    <source>
        <dbReference type="Proteomes" id="UP000182400"/>
    </source>
</evidence>
<dbReference type="InterPro" id="IPR026919">
    <property type="entry name" value="ADGRV1"/>
</dbReference>